<dbReference type="GO" id="GO:0016020">
    <property type="term" value="C:membrane"/>
    <property type="evidence" value="ECO:0007669"/>
    <property type="project" value="GOC"/>
</dbReference>
<dbReference type="GO" id="GO:0005739">
    <property type="term" value="C:mitochondrion"/>
    <property type="evidence" value="ECO:0007669"/>
    <property type="project" value="UniProtKB-ARBA"/>
</dbReference>
<evidence type="ECO:0000256" key="5">
    <source>
        <dbReference type="ARBA" id="ARBA00022553"/>
    </source>
</evidence>
<keyword evidence="5" id="KW-0597">Phosphoprotein</keyword>
<evidence type="ECO:0000256" key="6">
    <source>
        <dbReference type="ARBA" id="ARBA00022832"/>
    </source>
</evidence>
<keyword evidence="8" id="KW-0275">Fatty acid biosynthesis</keyword>
<dbReference type="SUPFAM" id="SSF47336">
    <property type="entry name" value="ACP-like"/>
    <property type="match status" value="1"/>
</dbReference>
<keyword evidence="6" id="KW-0276">Fatty acid metabolism</keyword>
<dbReference type="PANTHER" id="PTHR20863">
    <property type="entry name" value="ACYL CARRIER PROTEIN"/>
    <property type="match status" value="1"/>
</dbReference>
<dbReference type="InterPro" id="IPR009081">
    <property type="entry name" value="PP-bd_ACP"/>
</dbReference>
<dbReference type="PANTHER" id="PTHR20863:SF76">
    <property type="entry name" value="CARRIER DOMAIN-CONTAINING PROTEIN"/>
    <property type="match status" value="1"/>
</dbReference>
<evidence type="ECO:0000256" key="8">
    <source>
        <dbReference type="ARBA" id="ARBA00023160"/>
    </source>
</evidence>
<evidence type="ECO:0000256" key="7">
    <source>
        <dbReference type="ARBA" id="ARBA00023098"/>
    </source>
</evidence>
<evidence type="ECO:0000259" key="9">
    <source>
        <dbReference type="PROSITE" id="PS50075"/>
    </source>
</evidence>
<dbReference type="InterPro" id="IPR003231">
    <property type="entry name" value="ACP"/>
</dbReference>
<dbReference type="PROSITE" id="PS00012">
    <property type="entry name" value="PHOSPHOPANTETHEINE"/>
    <property type="match status" value="1"/>
</dbReference>
<dbReference type="NCBIfam" id="TIGR00517">
    <property type="entry name" value="acyl_carrier"/>
    <property type="match status" value="1"/>
</dbReference>
<name>A0A1J5U3M1_9ZZZZ</name>
<dbReference type="InterPro" id="IPR036736">
    <property type="entry name" value="ACP-like_sf"/>
</dbReference>
<dbReference type="EMBL" id="MLJW01000002">
    <property type="protein sequence ID" value="OIR18902.1"/>
    <property type="molecule type" value="Genomic_DNA"/>
</dbReference>
<comment type="similarity">
    <text evidence="2">Belongs to the acyl carrier protein (ACP) family.</text>
</comment>
<dbReference type="GO" id="GO:0000035">
    <property type="term" value="F:acyl binding"/>
    <property type="evidence" value="ECO:0007669"/>
    <property type="project" value="TreeGrafter"/>
</dbReference>
<keyword evidence="4" id="KW-0444">Lipid biosynthesis</keyword>
<dbReference type="PROSITE" id="PS50075">
    <property type="entry name" value="CARRIER"/>
    <property type="match status" value="1"/>
</dbReference>
<accession>A0A1J5U3M1</accession>
<dbReference type="GO" id="GO:0000036">
    <property type="term" value="F:acyl carrier activity"/>
    <property type="evidence" value="ECO:0007669"/>
    <property type="project" value="TreeGrafter"/>
</dbReference>
<proteinExistence type="inferred from homology"/>
<reference evidence="10" key="1">
    <citation type="submission" date="2016-10" db="EMBL/GenBank/DDBJ databases">
        <title>Sequence of Gallionella enrichment culture.</title>
        <authorList>
            <person name="Poehlein A."/>
            <person name="Muehling M."/>
            <person name="Daniel R."/>
        </authorList>
    </citation>
    <scope>NUCLEOTIDE SEQUENCE</scope>
</reference>
<comment type="pathway">
    <text evidence="1">Lipid metabolism; fatty acid biosynthesis.</text>
</comment>
<evidence type="ECO:0000256" key="1">
    <source>
        <dbReference type="ARBA" id="ARBA00005194"/>
    </source>
</evidence>
<dbReference type="NCBIfam" id="NF002150">
    <property type="entry name" value="PRK00982.1-4"/>
    <property type="match status" value="1"/>
</dbReference>
<dbReference type="GO" id="GO:0005829">
    <property type="term" value="C:cytosol"/>
    <property type="evidence" value="ECO:0007669"/>
    <property type="project" value="TreeGrafter"/>
</dbReference>
<dbReference type="FunFam" id="1.10.1200.10:FF:000003">
    <property type="entry name" value="Acyl carrier protein"/>
    <property type="match status" value="1"/>
</dbReference>
<feature type="domain" description="Carrier" evidence="9">
    <location>
        <begin position="5"/>
        <end position="84"/>
    </location>
</feature>
<dbReference type="NCBIfam" id="NF002148">
    <property type="entry name" value="PRK00982.1-2"/>
    <property type="match status" value="1"/>
</dbReference>
<keyword evidence="3" id="KW-0596">Phosphopantetheine</keyword>
<dbReference type="NCBIfam" id="NF002151">
    <property type="entry name" value="PRK00982.1-5"/>
    <property type="match status" value="1"/>
</dbReference>
<evidence type="ECO:0000256" key="4">
    <source>
        <dbReference type="ARBA" id="ARBA00022516"/>
    </source>
</evidence>
<evidence type="ECO:0000313" key="10">
    <source>
        <dbReference type="EMBL" id="OIR18902.1"/>
    </source>
</evidence>
<dbReference type="Pfam" id="PF00550">
    <property type="entry name" value="PP-binding"/>
    <property type="match status" value="1"/>
</dbReference>
<dbReference type="HAMAP" id="MF_01217">
    <property type="entry name" value="Acyl_carrier"/>
    <property type="match status" value="1"/>
</dbReference>
<dbReference type="InterPro" id="IPR006162">
    <property type="entry name" value="Ppantetheine_attach_site"/>
</dbReference>
<dbReference type="Gene3D" id="1.10.1200.10">
    <property type="entry name" value="ACP-like"/>
    <property type="match status" value="1"/>
</dbReference>
<sequence>MADQKTIEQRVKEIIVNQLNVNEEQITPTASFLDDLGADSLDTVELIMAFEEEFKDEIKGEIPEADAEKLQTVGQVVDYIKGKAGQK</sequence>
<dbReference type="AlphaFoldDB" id="A0A1J5U3M1"/>
<evidence type="ECO:0000256" key="3">
    <source>
        <dbReference type="ARBA" id="ARBA00022450"/>
    </source>
</evidence>
<evidence type="ECO:0000256" key="2">
    <source>
        <dbReference type="ARBA" id="ARBA00010930"/>
    </source>
</evidence>
<organism evidence="10">
    <name type="scientific">mine drainage metagenome</name>
    <dbReference type="NCBI Taxonomy" id="410659"/>
    <lineage>
        <taxon>unclassified sequences</taxon>
        <taxon>metagenomes</taxon>
        <taxon>ecological metagenomes</taxon>
    </lineage>
</organism>
<gene>
    <name evidence="10" type="primary">acpP_2</name>
    <name evidence="10" type="ORF">GALL_12450</name>
</gene>
<keyword evidence="7" id="KW-0443">Lipid metabolism</keyword>
<comment type="caution">
    <text evidence="10">The sequence shown here is derived from an EMBL/GenBank/DDBJ whole genome shotgun (WGS) entry which is preliminary data.</text>
</comment>
<protein>
    <submittedName>
        <fullName evidence="10">Acyl carrier protein</fullName>
    </submittedName>
</protein>
<dbReference type="NCBIfam" id="NF002149">
    <property type="entry name" value="PRK00982.1-3"/>
    <property type="match status" value="1"/>
</dbReference>
<dbReference type="GO" id="GO:0009245">
    <property type="term" value="P:lipid A biosynthetic process"/>
    <property type="evidence" value="ECO:0007669"/>
    <property type="project" value="TreeGrafter"/>
</dbReference>